<organism evidence="2 3">
    <name type="scientific">Linum trigynum</name>
    <dbReference type="NCBI Taxonomy" id="586398"/>
    <lineage>
        <taxon>Eukaryota</taxon>
        <taxon>Viridiplantae</taxon>
        <taxon>Streptophyta</taxon>
        <taxon>Embryophyta</taxon>
        <taxon>Tracheophyta</taxon>
        <taxon>Spermatophyta</taxon>
        <taxon>Magnoliopsida</taxon>
        <taxon>eudicotyledons</taxon>
        <taxon>Gunneridae</taxon>
        <taxon>Pentapetalae</taxon>
        <taxon>rosids</taxon>
        <taxon>fabids</taxon>
        <taxon>Malpighiales</taxon>
        <taxon>Linaceae</taxon>
        <taxon>Linum</taxon>
    </lineage>
</organism>
<dbReference type="EMBL" id="OZ034822">
    <property type="protein sequence ID" value="CAL1412575.1"/>
    <property type="molecule type" value="Genomic_DNA"/>
</dbReference>
<name>A0AAV2GPA6_9ROSI</name>
<accession>A0AAV2GPA6</accession>
<evidence type="ECO:0000313" key="2">
    <source>
        <dbReference type="EMBL" id="CAL1412575.1"/>
    </source>
</evidence>
<sequence>MPRPPSPMTGPLLLRLHQRSPPPNSPPRLTSRPRLLHLLPSHPRLLRGLRLHLRVTPPLLPRILLHHLVDPSVPSREFHL</sequence>
<feature type="region of interest" description="Disordered" evidence="1">
    <location>
        <begin position="1"/>
        <end position="32"/>
    </location>
</feature>
<protein>
    <submittedName>
        <fullName evidence="2">Uncharacterized protein</fullName>
    </submittedName>
</protein>
<proteinExistence type="predicted"/>
<evidence type="ECO:0000256" key="1">
    <source>
        <dbReference type="SAM" id="MobiDB-lite"/>
    </source>
</evidence>
<keyword evidence="3" id="KW-1185">Reference proteome</keyword>
<dbReference type="Proteomes" id="UP001497516">
    <property type="component" value="Chromosome 9"/>
</dbReference>
<gene>
    <name evidence="2" type="ORF">LTRI10_LOCUS51859</name>
</gene>
<dbReference type="AlphaFoldDB" id="A0AAV2GPA6"/>
<evidence type="ECO:0000313" key="3">
    <source>
        <dbReference type="Proteomes" id="UP001497516"/>
    </source>
</evidence>
<reference evidence="2 3" key="1">
    <citation type="submission" date="2024-04" db="EMBL/GenBank/DDBJ databases">
        <authorList>
            <person name="Fracassetti M."/>
        </authorList>
    </citation>
    <scope>NUCLEOTIDE SEQUENCE [LARGE SCALE GENOMIC DNA]</scope>
</reference>